<dbReference type="InterPro" id="IPR027602">
    <property type="entry name" value="PGA_system"/>
</dbReference>
<keyword evidence="1" id="KW-0472">Membrane</keyword>
<evidence type="ECO:0000256" key="1">
    <source>
        <dbReference type="SAM" id="Phobius"/>
    </source>
</evidence>
<sequence>MRKRVGKVGRTTLILFCGLSIISLILENRTKRRVFSAFYEEKVKAVELAKTAFSLVREERLRLGMGIDSINDPYLTGLIGSPTSPITSGRISLDEVLLTTGPNFAGILVSLLKREGIKSGETVLVFVDGSFPGLYLSFLAAFKVLSLNPFIIGSLTSNSWGANHPALTYLDMERVVRSAGLFPFATSFVSLGGEDDYGLGLSPFAREMLYLAGERNGVRFCAPKMKSTLAPKGARFFINIGNSPAANFFLSEAKRRRMKVFDFSRSKVRRFLEEEGIGEKDLFAPIGKGKIFEEERYSVGWTIFFIAVLLFALYFIIRYDIEFYLLSKKERERILEEEAI</sequence>
<evidence type="ECO:0000313" key="2">
    <source>
        <dbReference type="EMBL" id="HGE99342.1"/>
    </source>
</evidence>
<reference evidence="2" key="1">
    <citation type="journal article" date="2020" name="mSystems">
        <title>Genome- and Community-Level Interaction Insights into Carbon Utilization and Element Cycling Functions of Hydrothermarchaeota in Hydrothermal Sediment.</title>
        <authorList>
            <person name="Zhou Z."/>
            <person name="Liu Y."/>
            <person name="Xu W."/>
            <person name="Pan J."/>
            <person name="Luo Z.H."/>
            <person name="Li M."/>
        </authorList>
    </citation>
    <scope>NUCLEOTIDE SEQUENCE [LARGE SCALE GENOMIC DNA]</scope>
    <source>
        <strain evidence="2">SpSt-906</strain>
    </source>
</reference>
<feature type="transmembrane region" description="Helical" evidence="1">
    <location>
        <begin position="7"/>
        <end position="26"/>
    </location>
</feature>
<dbReference type="NCBIfam" id="TIGR04332">
    <property type="entry name" value="gamma_Glu_sys"/>
    <property type="match status" value="1"/>
</dbReference>
<protein>
    <submittedName>
        <fullName evidence="2">Poly-gamma-glutamate system protein</fullName>
    </submittedName>
</protein>
<name>A0A7C3UWS7_UNCW3</name>
<accession>A0A7C3UWS7</accession>
<dbReference type="AlphaFoldDB" id="A0A7C3UWS7"/>
<keyword evidence="1" id="KW-1133">Transmembrane helix</keyword>
<feature type="transmembrane region" description="Helical" evidence="1">
    <location>
        <begin position="299"/>
        <end position="321"/>
    </location>
</feature>
<proteinExistence type="predicted"/>
<dbReference type="EMBL" id="DTMQ01000031">
    <property type="protein sequence ID" value="HGE99342.1"/>
    <property type="molecule type" value="Genomic_DNA"/>
</dbReference>
<keyword evidence="1" id="KW-0812">Transmembrane</keyword>
<comment type="caution">
    <text evidence="2">The sequence shown here is derived from an EMBL/GenBank/DDBJ whole genome shotgun (WGS) entry which is preliminary data.</text>
</comment>
<gene>
    <name evidence="2" type="primary">pgsW</name>
    <name evidence="2" type="ORF">ENX07_04650</name>
</gene>
<organism evidence="2">
    <name type="scientific">candidate division WOR-3 bacterium</name>
    <dbReference type="NCBI Taxonomy" id="2052148"/>
    <lineage>
        <taxon>Bacteria</taxon>
        <taxon>Bacteria division WOR-3</taxon>
    </lineage>
</organism>